<accession>A0ABQ0Z6R9</accession>
<dbReference type="PROSITE" id="PS00187">
    <property type="entry name" value="TPP_ENZYMES"/>
    <property type="match status" value="1"/>
</dbReference>
<dbReference type="InterPro" id="IPR011766">
    <property type="entry name" value="TPP_enzyme_TPP-bd"/>
</dbReference>
<evidence type="ECO:0000313" key="7">
    <source>
        <dbReference type="Proteomes" id="UP000390335"/>
    </source>
</evidence>
<evidence type="ECO:0000313" key="6">
    <source>
        <dbReference type="EMBL" id="GES51210.1"/>
    </source>
</evidence>
<organism evidence="6 7">
    <name type="scientific">Rhizobium dioscoreae</name>
    <dbReference type="NCBI Taxonomy" id="2653122"/>
    <lineage>
        <taxon>Bacteria</taxon>
        <taxon>Pseudomonadati</taxon>
        <taxon>Pseudomonadota</taxon>
        <taxon>Alphaproteobacteria</taxon>
        <taxon>Hyphomicrobiales</taxon>
        <taxon>Rhizobiaceae</taxon>
        <taxon>Rhizobium/Agrobacterium group</taxon>
        <taxon>Rhizobium</taxon>
    </lineage>
</organism>
<evidence type="ECO:0000256" key="2">
    <source>
        <dbReference type="ARBA" id="ARBA00007812"/>
    </source>
</evidence>
<sequence length="593" mass="64655">MDLAVETAGDIRIAKPRAVPKTGYEFLIDTLATWNVRHYAGVTGGGVIHLLKHIEPMVSADDGAEFPVFFNIGEYVAGFIPLGYYLASGKIGAAIATTGAATRLLTCGLSDAKLHNIPAIYLIPLSPADTRYRAPLQDTSPEGADVVAQMMAELPSGTFVLNDPERIGEQLEQARKHLDQGSPIALLMPPEALGKMVPEPVHTPRRGDYPHKPNKIDHGALAHFLAEFPRQSAGRRVIVLAGEEAAMYPYMPVLTTRLCKALQAPIVWSINGANAVARNNVFGFGYLGFGGNDRAMQLWRSLGPDDIVITLGFCPDEYTLNFSDIPAHTTWNFTNLAAPYGSVGGEFRHRVRGEYFDVRGPIDQVLSEAIGRLEDLQLPRPPAPAFVADLNDREIMPPRPGTIDIARFYQELDRHWRPGSVAFDDVCLAYKDRQYVTQRPHPDVRFHSLYRGSAMGGAFGVAIGAKLAKPDATVFAFTGDGCFRLIAGCLAEARSLGLVLFVLDNGALGIMVQGLPVVIPDYSSDRYHSDLHRIDFGSMARACGWESRKLAPDLSNLAEIMRESYGPGRSSILVEVPVDAEQVVGQNPRANNL</sequence>
<comment type="similarity">
    <text evidence="2">Belongs to the TPP enzyme family.</text>
</comment>
<keyword evidence="3" id="KW-0786">Thiamine pyrophosphate</keyword>
<reference evidence="6 7" key="1">
    <citation type="journal article" date="2020" name="Genome Biol. Evol.">
        <title>Rhizobium dioscoreae sp. nov., a plant growth-promoting bacterium isolated from yam (Dioscorea species).</title>
        <authorList>
            <person name="Ouyabe M."/>
            <person name="Tanaka N."/>
            <person name="Shiwa Y."/>
            <person name="Fujita N."/>
            <person name="Kikuno H."/>
            <person name="Babil P."/>
            <person name="Shiwachi H."/>
        </authorList>
    </citation>
    <scope>NUCLEOTIDE SEQUENCE [LARGE SCALE GENOMIC DNA]</scope>
    <source>
        <strain evidence="6 7">S-93</strain>
    </source>
</reference>
<dbReference type="SUPFAM" id="SSF52467">
    <property type="entry name" value="DHS-like NAD/FAD-binding domain"/>
    <property type="match status" value="1"/>
</dbReference>
<keyword evidence="7" id="KW-1185">Reference proteome</keyword>
<name>A0ABQ0Z6R9_9HYPH</name>
<dbReference type="InterPro" id="IPR045229">
    <property type="entry name" value="TPP_enz"/>
</dbReference>
<dbReference type="InterPro" id="IPR029061">
    <property type="entry name" value="THDP-binding"/>
</dbReference>
<feature type="domain" description="Thiamine pyrophosphate enzyme TPP-binding" evidence="4">
    <location>
        <begin position="447"/>
        <end position="571"/>
    </location>
</feature>
<dbReference type="Pfam" id="PF02775">
    <property type="entry name" value="TPP_enzyme_C"/>
    <property type="match status" value="1"/>
</dbReference>
<evidence type="ECO:0000256" key="1">
    <source>
        <dbReference type="ARBA" id="ARBA00001964"/>
    </source>
</evidence>
<evidence type="ECO:0000256" key="3">
    <source>
        <dbReference type="ARBA" id="ARBA00023052"/>
    </source>
</evidence>
<dbReference type="SUPFAM" id="SSF52518">
    <property type="entry name" value="Thiamin diphosphate-binding fold (THDP-binding)"/>
    <property type="match status" value="2"/>
</dbReference>
<dbReference type="CDD" id="cd07035">
    <property type="entry name" value="TPP_PYR_POX_like"/>
    <property type="match status" value="1"/>
</dbReference>
<feature type="domain" description="Thiamine pyrophosphate enzyme N-terminal TPP-binding" evidence="5">
    <location>
        <begin position="22"/>
        <end position="137"/>
    </location>
</feature>
<dbReference type="Proteomes" id="UP000390335">
    <property type="component" value="Unassembled WGS sequence"/>
</dbReference>
<dbReference type="InterPro" id="IPR000399">
    <property type="entry name" value="TPP-bd_CS"/>
</dbReference>
<gene>
    <name evidence="6" type="ORF">RsS93_38240</name>
</gene>
<comment type="cofactor">
    <cofactor evidence="1">
        <name>thiamine diphosphate</name>
        <dbReference type="ChEBI" id="CHEBI:58937"/>
    </cofactor>
</comment>
<dbReference type="InterPro" id="IPR029035">
    <property type="entry name" value="DHS-like_NAD/FAD-binding_dom"/>
</dbReference>
<dbReference type="EMBL" id="BLAJ01000004">
    <property type="protein sequence ID" value="GES51210.1"/>
    <property type="molecule type" value="Genomic_DNA"/>
</dbReference>
<dbReference type="InterPro" id="IPR012001">
    <property type="entry name" value="Thiamin_PyroP_enz_TPP-bd_dom"/>
</dbReference>
<comment type="caution">
    <text evidence="6">The sequence shown here is derived from an EMBL/GenBank/DDBJ whole genome shotgun (WGS) entry which is preliminary data.</text>
</comment>
<dbReference type="CDD" id="cd00568">
    <property type="entry name" value="TPP_enzymes"/>
    <property type="match status" value="1"/>
</dbReference>
<dbReference type="PANTHER" id="PTHR18968">
    <property type="entry name" value="THIAMINE PYROPHOSPHATE ENZYMES"/>
    <property type="match status" value="1"/>
</dbReference>
<protein>
    <submittedName>
        <fullName evidence="6">Thiamine pyrophosphate TPP-binding domain-containing protein</fullName>
    </submittedName>
</protein>
<evidence type="ECO:0000259" key="4">
    <source>
        <dbReference type="Pfam" id="PF02775"/>
    </source>
</evidence>
<proteinExistence type="inferred from homology"/>
<evidence type="ECO:0000259" key="5">
    <source>
        <dbReference type="Pfam" id="PF02776"/>
    </source>
</evidence>
<dbReference type="Pfam" id="PF02776">
    <property type="entry name" value="TPP_enzyme_N"/>
    <property type="match status" value="1"/>
</dbReference>
<dbReference type="PANTHER" id="PTHR18968:SF13">
    <property type="entry name" value="ACETOLACTATE SYNTHASE CATALYTIC SUBUNIT, MITOCHONDRIAL"/>
    <property type="match status" value="1"/>
</dbReference>
<dbReference type="Gene3D" id="3.40.50.970">
    <property type="match status" value="2"/>
</dbReference>